<name>A0A913ZZ89_PATMI</name>
<keyword evidence="3" id="KW-1185">Reference proteome</keyword>
<reference evidence="2" key="1">
    <citation type="submission" date="2022-11" db="UniProtKB">
        <authorList>
            <consortium name="EnsemblMetazoa"/>
        </authorList>
    </citation>
    <scope>IDENTIFICATION</scope>
</reference>
<dbReference type="EnsemblMetazoa" id="XM_038200712.1">
    <property type="protein sequence ID" value="XP_038056640.1"/>
    <property type="gene ID" value="LOC119728463"/>
</dbReference>
<dbReference type="OMA" id="HNAAFMR"/>
<keyword evidence="1" id="KW-1133">Transmembrane helix</keyword>
<evidence type="ECO:0000313" key="3">
    <source>
        <dbReference type="Proteomes" id="UP000887568"/>
    </source>
</evidence>
<feature type="transmembrane region" description="Helical" evidence="1">
    <location>
        <begin position="189"/>
        <end position="211"/>
    </location>
</feature>
<proteinExistence type="predicted"/>
<keyword evidence="1" id="KW-0812">Transmembrane</keyword>
<protein>
    <recommendedName>
        <fullName evidence="4">Transmembrane protein</fullName>
    </recommendedName>
</protein>
<feature type="transmembrane region" description="Helical" evidence="1">
    <location>
        <begin position="126"/>
        <end position="144"/>
    </location>
</feature>
<feature type="transmembrane region" description="Helical" evidence="1">
    <location>
        <begin position="150"/>
        <end position="168"/>
    </location>
</feature>
<evidence type="ECO:0000313" key="2">
    <source>
        <dbReference type="EnsemblMetazoa" id="XP_038056640.1"/>
    </source>
</evidence>
<dbReference type="GeneID" id="119728463"/>
<feature type="transmembrane region" description="Helical" evidence="1">
    <location>
        <begin position="99"/>
        <end position="119"/>
    </location>
</feature>
<dbReference type="RefSeq" id="XP_038056640.1">
    <property type="nucleotide sequence ID" value="XM_038200712.1"/>
</dbReference>
<evidence type="ECO:0000256" key="1">
    <source>
        <dbReference type="SAM" id="Phobius"/>
    </source>
</evidence>
<feature type="transmembrane region" description="Helical" evidence="1">
    <location>
        <begin position="6"/>
        <end position="31"/>
    </location>
</feature>
<accession>A0A913ZZ89</accession>
<keyword evidence="1" id="KW-0472">Membrane</keyword>
<organism evidence="2 3">
    <name type="scientific">Patiria miniata</name>
    <name type="common">Bat star</name>
    <name type="synonym">Asterina miniata</name>
    <dbReference type="NCBI Taxonomy" id="46514"/>
    <lineage>
        <taxon>Eukaryota</taxon>
        <taxon>Metazoa</taxon>
        <taxon>Echinodermata</taxon>
        <taxon>Eleutherozoa</taxon>
        <taxon>Asterozoa</taxon>
        <taxon>Asteroidea</taxon>
        <taxon>Valvatacea</taxon>
        <taxon>Valvatida</taxon>
        <taxon>Asterinidae</taxon>
        <taxon>Patiria</taxon>
    </lineage>
</organism>
<feature type="transmembrane region" description="Helical" evidence="1">
    <location>
        <begin position="223"/>
        <end position="245"/>
    </location>
</feature>
<dbReference type="Proteomes" id="UP000887568">
    <property type="component" value="Unplaced"/>
</dbReference>
<feature type="transmembrane region" description="Helical" evidence="1">
    <location>
        <begin position="61"/>
        <end position="87"/>
    </location>
</feature>
<evidence type="ECO:0008006" key="4">
    <source>
        <dbReference type="Google" id="ProtNLM"/>
    </source>
</evidence>
<sequence length="356" mass="38851">MESDVGLFQALFFTSLTVNLCSWLHFGLFALMDKLVAPETHNKVTKLRLAHKHNAAFMRNFYVDAVLFTILPIATIVLTFTSGALVSPFKAPYPQELRVLFSVVCGIFIFLLFRVCLVAKNSPIKYMNIIIYVVSVAASSTVLLTGEDASIGLILAVSTGDILLLNLGKLTEAVVRVSDERYQKLVVFLAAYACMIFRAFLPLACISISLVNGKPFNMSYPSIFFFFVGILFFGAINTWQVNVALSRLCRRKRETVVEVPYRQFGGSDGEPKPEDIAVASSSIEVPPSYNEVCGDNSYLPAFLPSPSDRCNDTAPAVGAGSELLTLDASALSDMADMRNSSVELTSETVSDTAALV</sequence>
<dbReference type="OrthoDB" id="10069711at2759"/>
<dbReference type="AlphaFoldDB" id="A0A913ZZ89"/>